<sequence length="136" mass="15123">MQQTISQAAQLYGKARSTIHRAIESGRLSCSFRGDGVRVIDLAELIRLWGEPTNAPTQKQQNATPDEPDTQQAMLHELQAMRRELVALREEVAQLRALPAPEPTKTPAETTQAPKVDDDPHGLRELARALYDSGER</sequence>
<accession>A0ABU1H7V2</accession>
<keyword evidence="3" id="KW-1185">Reference proteome</keyword>
<dbReference type="RefSeq" id="WP_309657252.1">
    <property type="nucleotide sequence ID" value="NZ_JARWAN010000040.1"/>
</dbReference>
<reference evidence="2 3" key="1">
    <citation type="submission" date="2023-04" db="EMBL/GenBank/DDBJ databases">
        <title>A long-awaited taxogenomic arrangement of the family Halomonadaceae.</title>
        <authorList>
            <person name="De La Haba R."/>
            <person name="Chuvochina M."/>
            <person name="Wittouck S."/>
            <person name="Arahal D.R."/>
            <person name="Sanchez-Porro C."/>
            <person name="Hugenholtz P."/>
            <person name="Ventosa A."/>
        </authorList>
    </citation>
    <scope>NUCLEOTIDE SEQUENCE [LARGE SCALE GENOMIC DNA]</scope>
    <source>
        <strain evidence="2 3">DSM 21020</strain>
    </source>
</reference>
<evidence type="ECO:0000256" key="1">
    <source>
        <dbReference type="SAM" id="MobiDB-lite"/>
    </source>
</evidence>
<protein>
    <recommendedName>
        <fullName evidence="4">DNA-binding protein</fullName>
    </recommendedName>
</protein>
<comment type="caution">
    <text evidence="2">The sequence shown here is derived from an EMBL/GenBank/DDBJ whole genome shotgun (WGS) entry which is preliminary data.</text>
</comment>
<dbReference type="EMBL" id="JARWAN010000040">
    <property type="protein sequence ID" value="MDR5900376.1"/>
    <property type="molecule type" value="Genomic_DNA"/>
</dbReference>
<dbReference type="Proteomes" id="UP001254564">
    <property type="component" value="Unassembled WGS sequence"/>
</dbReference>
<evidence type="ECO:0000313" key="2">
    <source>
        <dbReference type="EMBL" id="MDR5900376.1"/>
    </source>
</evidence>
<feature type="compositionally biased region" description="Polar residues" evidence="1">
    <location>
        <begin position="54"/>
        <end position="64"/>
    </location>
</feature>
<evidence type="ECO:0000313" key="3">
    <source>
        <dbReference type="Proteomes" id="UP001254564"/>
    </source>
</evidence>
<evidence type="ECO:0008006" key="4">
    <source>
        <dbReference type="Google" id="ProtNLM"/>
    </source>
</evidence>
<feature type="region of interest" description="Disordered" evidence="1">
    <location>
        <begin position="51"/>
        <end position="70"/>
    </location>
</feature>
<organism evidence="2 3">
    <name type="scientific">Vreelandella vilamensis</name>
    <dbReference type="NCBI Taxonomy" id="531309"/>
    <lineage>
        <taxon>Bacteria</taxon>
        <taxon>Pseudomonadati</taxon>
        <taxon>Pseudomonadota</taxon>
        <taxon>Gammaproteobacteria</taxon>
        <taxon>Oceanospirillales</taxon>
        <taxon>Halomonadaceae</taxon>
        <taxon>Vreelandella</taxon>
    </lineage>
</organism>
<feature type="region of interest" description="Disordered" evidence="1">
    <location>
        <begin position="96"/>
        <end position="122"/>
    </location>
</feature>
<gene>
    <name evidence="2" type="ORF">QC823_15530</name>
</gene>
<name>A0ABU1H7V2_9GAMM</name>
<feature type="compositionally biased region" description="Low complexity" evidence="1">
    <location>
        <begin position="97"/>
        <end position="114"/>
    </location>
</feature>
<proteinExistence type="predicted"/>